<evidence type="ECO:0000313" key="1">
    <source>
        <dbReference type="EMBL" id="BAV99903.1"/>
    </source>
</evidence>
<sequence length="131" mass="14203">MNADPTIIELSIVEVEAGGNAGGGAYEYAFSQRVLLCTAKGEIQIRLNWMGPNQFKIYAVATSASQGQFEIRPIEQEGKQAVIINHCTRPELINLAVVVQGPSKKNPLIVCDPQVINIPDPDWQMLAVANG</sequence>
<dbReference type="Proteomes" id="UP000218824">
    <property type="component" value="Chromosome"/>
</dbReference>
<reference evidence="1 2" key="1">
    <citation type="journal article" date="2017" name="DNA Res.">
        <title>Complete genome sequence and expression profile of the commercial lytic enzyme producer Lysobacter enzymogenes M497-1.</title>
        <authorList>
            <person name="Takami H."/>
            <person name="Toyoda A."/>
            <person name="Uchiyama I."/>
            <person name="Itoh T."/>
            <person name="Takaki Y."/>
            <person name="Arai W."/>
            <person name="Nishi S."/>
            <person name="Kawai M."/>
            <person name="Shinya K."/>
            <person name="Ikeda H."/>
        </authorList>
    </citation>
    <scope>NUCLEOTIDE SEQUENCE [LARGE SCALE GENOMIC DNA]</scope>
    <source>
        <strain evidence="1 2">M497-1</strain>
    </source>
</reference>
<protein>
    <submittedName>
        <fullName evidence="1">Uncharacterized protein</fullName>
    </submittedName>
</protein>
<dbReference type="RefSeq" id="WP_096381337.1">
    <property type="nucleotide sequence ID" value="NZ_AP014940.1"/>
</dbReference>
<dbReference type="AlphaFoldDB" id="A0AAU9AU63"/>
<proteinExistence type="predicted"/>
<dbReference type="EMBL" id="AP014940">
    <property type="protein sequence ID" value="BAV99903.1"/>
    <property type="molecule type" value="Genomic_DNA"/>
</dbReference>
<gene>
    <name evidence="1" type="ORF">LEN_4416</name>
</gene>
<dbReference type="GeneID" id="83066204"/>
<evidence type="ECO:0000313" key="2">
    <source>
        <dbReference type="Proteomes" id="UP000218824"/>
    </source>
</evidence>
<name>A0AAU9AU63_LYSEN</name>
<accession>A0AAU9AU63</accession>
<organism evidence="1 2">
    <name type="scientific">Lysobacter enzymogenes</name>
    <dbReference type="NCBI Taxonomy" id="69"/>
    <lineage>
        <taxon>Bacteria</taxon>
        <taxon>Pseudomonadati</taxon>
        <taxon>Pseudomonadota</taxon>
        <taxon>Gammaproteobacteria</taxon>
        <taxon>Lysobacterales</taxon>
        <taxon>Lysobacteraceae</taxon>
        <taxon>Lysobacter</taxon>
    </lineage>
</organism>
<dbReference type="KEGG" id="lem:LEN_4416"/>